<name>A0A8K0GE07_IGNLU</name>
<dbReference type="SMART" id="SM00397">
    <property type="entry name" value="t_SNARE"/>
    <property type="match status" value="1"/>
</dbReference>
<feature type="transmembrane region" description="Helical" evidence="6">
    <location>
        <begin position="220"/>
        <end position="237"/>
    </location>
</feature>
<keyword evidence="6" id="KW-1133">Transmembrane helix</keyword>
<dbReference type="AlphaFoldDB" id="A0A8K0GE07"/>
<evidence type="ECO:0000313" key="9">
    <source>
        <dbReference type="Proteomes" id="UP000801492"/>
    </source>
</evidence>
<dbReference type="PANTHER" id="PTHR19957:SF124">
    <property type="entry name" value="SYNTAXIN-8"/>
    <property type="match status" value="1"/>
</dbReference>
<sequence length="238" mass="27561">MALLNLGDDPWLIEFESCEKLHRDIMEMLSLRQREPRSTEKYAQISATIRSRLKQYHLEVNQLKQKIDQATRTRAITFEETERRTRQIEILQSKAVNMQKMFDEHNTGVTRDRSQLLGPTGVSSWVSDDDELVGGEASQYTVEQLRDQQKQMLRNQDEGLENLSKIISRQKNIAQTISSEVDLQNEIIDDLGDHIDRTDARVVSETRTIGTIDRKDKTCIYWVIIILLFISIITVVAI</sequence>
<comment type="subcellular location">
    <subcellularLocation>
        <location evidence="1">Membrane</location>
    </subcellularLocation>
</comment>
<gene>
    <name evidence="8" type="ORF">ILUMI_10022</name>
</gene>
<feature type="coiled-coil region" evidence="5">
    <location>
        <begin position="53"/>
        <end position="80"/>
    </location>
</feature>
<evidence type="ECO:0000256" key="6">
    <source>
        <dbReference type="SAM" id="Phobius"/>
    </source>
</evidence>
<evidence type="ECO:0000259" key="7">
    <source>
        <dbReference type="PROSITE" id="PS50192"/>
    </source>
</evidence>
<feature type="domain" description="T-SNARE coiled-coil homology" evidence="7">
    <location>
        <begin position="150"/>
        <end position="212"/>
    </location>
</feature>
<dbReference type="GO" id="GO:0000149">
    <property type="term" value="F:SNARE binding"/>
    <property type="evidence" value="ECO:0007669"/>
    <property type="project" value="TreeGrafter"/>
</dbReference>
<dbReference type="InterPro" id="IPR000727">
    <property type="entry name" value="T_SNARE_dom"/>
</dbReference>
<evidence type="ECO:0000256" key="5">
    <source>
        <dbReference type="SAM" id="Coils"/>
    </source>
</evidence>
<keyword evidence="9" id="KW-1185">Reference proteome</keyword>
<keyword evidence="3 5" id="KW-0175">Coiled coil</keyword>
<dbReference type="Proteomes" id="UP000801492">
    <property type="component" value="Unassembled WGS sequence"/>
</dbReference>
<organism evidence="8 9">
    <name type="scientific">Ignelater luminosus</name>
    <name type="common">Cucubano</name>
    <name type="synonym">Pyrophorus luminosus</name>
    <dbReference type="NCBI Taxonomy" id="2038154"/>
    <lineage>
        <taxon>Eukaryota</taxon>
        <taxon>Metazoa</taxon>
        <taxon>Ecdysozoa</taxon>
        <taxon>Arthropoda</taxon>
        <taxon>Hexapoda</taxon>
        <taxon>Insecta</taxon>
        <taxon>Pterygota</taxon>
        <taxon>Neoptera</taxon>
        <taxon>Endopterygota</taxon>
        <taxon>Coleoptera</taxon>
        <taxon>Polyphaga</taxon>
        <taxon>Elateriformia</taxon>
        <taxon>Elateroidea</taxon>
        <taxon>Elateridae</taxon>
        <taxon>Agrypninae</taxon>
        <taxon>Pyrophorini</taxon>
        <taxon>Ignelater</taxon>
    </lineage>
</organism>
<dbReference type="SUPFAM" id="SSF58038">
    <property type="entry name" value="SNARE fusion complex"/>
    <property type="match status" value="1"/>
</dbReference>
<keyword evidence="4 6" id="KW-0472">Membrane</keyword>
<comment type="caution">
    <text evidence="8">The sequence shown here is derived from an EMBL/GenBank/DDBJ whole genome shotgun (WGS) entry which is preliminary data.</text>
</comment>
<dbReference type="InterPro" id="IPR041875">
    <property type="entry name" value="Syntaxin-8_SNARE"/>
</dbReference>
<keyword evidence="2" id="KW-0813">Transport</keyword>
<dbReference type="CDD" id="cd15852">
    <property type="entry name" value="SNARE_Syntaxin8"/>
    <property type="match status" value="1"/>
</dbReference>
<dbReference type="OrthoDB" id="428895at2759"/>
<evidence type="ECO:0000256" key="1">
    <source>
        <dbReference type="ARBA" id="ARBA00004370"/>
    </source>
</evidence>
<dbReference type="GO" id="GO:0006886">
    <property type="term" value="P:intracellular protein transport"/>
    <property type="evidence" value="ECO:0007669"/>
    <property type="project" value="TreeGrafter"/>
</dbReference>
<dbReference type="GO" id="GO:0012505">
    <property type="term" value="C:endomembrane system"/>
    <property type="evidence" value="ECO:0007669"/>
    <property type="project" value="TreeGrafter"/>
</dbReference>
<protein>
    <recommendedName>
        <fullName evidence="7">t-SNARE coiled-coil homology domain-containing protein</fullName>
    </recommendedName>
</protein>
<dbReference type="PROSITE" id="PS50192">
    <property type="entry name" value="T_SNARE"/>
    <property type="match status" value="1"/>
</dbReference>
<proteinExistence type="predicted"/>
<evidence type="ECO:0000256" key="3">
    <source>
        <dbReference type="ARBA" id="ARBA00023054"/>
    </source>
</evidence>
<dbReference type="PANTHER" id="PTHR19957">
    <property type="entry name" value="SYNTAXIN"/>
    <property type="match status" value="1"/>
</dbReference>
<reference evidence="8" key="1">
    <citation type="submission" date="2019-08" db="EMBL/GenBank/DDBJ databases">
        <title>The genome of the North American firefly Photinus pyralis.</title>
        <authorList>
            <consortium name="Photinus pyralis genome working group"/>
            <person name="Fallon T.R."/>
            <person name="Sander Lower S.E."/>
            <person name="Weng J.-K."/>
        </authorList>
    </citation>
    <scope>NUCLEOTIDE SEQUENCE</scope>
    <source>
        <strain evidence="8">TRF0915ILg1</strain>
        <tissue evidence="8">Whole body</tissue>
    </source>
</reference>
<evidence type="ECO:0000313" key="8">
    <source>
        <dbReference type="EMBL" id="KAF2896159.1"/>
    </source>
</evidence>
<dbReference type="GO" id="GO:0006906">
    <property type="term" value="P:vesicle fusion"/>
    <property type="evidence" value="ECO:0007669"/>
    <property type="project" value="TreeGrafter"/>
</dbReference>
<evidence type="ECO:0000256" key="4">
    <source>
        <dbReference type="ARBA" id="ARBA00023136"/>
    </source>
</evidence>
<dbReference type="Gene3D" id="1.20.5.110">
    <property type="match status" value="1"/>
</dbReference>
<dbReference type="GO" id="GO:0031201">
    <property type="term" value="C:SNARE complex"/>
    <property type="evidence" value="ECO:0007669"/>
    <property type="project" value="TreeGrafter"/>
</dbReference>
<dbReference type="EMBL" id="VTPC01005341">
    <property type="protein sequence ID" value="KAF2896159.1"/>
    <property type="molecule type" value="Genomic_DNA"/>
</dbReference>
<dbReference type="GO" id="GO:0048278">
    <property type="term" value="P:vesicle docking"/>
    <property type="evidence" value="ECO:0007669"/>
    <property type="project" value="TreeGrafter"/>
</dbReference>
<accession>A0A8K0GE07</accession>
<dbReference type="InterPro" id="IPR045242">
    <property type="entry name" value="Syntaxin"/>
</dbReference>
<keyword evidence="6" id="KW-0812">Transmembrane</keyword>
<evidence type="ECO:0000256" key="2">
    <source>
        <dbReference type="ARBA" id="ARBA00022448"/>
    </source>
</evidence>
<dbReference type="GO" id="GO:0005484">
    <property type="term" value="F:SNAP receptor activity"/>
    <property type="evidence" value="ECO:0007669"/>
    <property type="project" value="TreeGrafter"/>
</dbReference>